<comment type="caution">
    <text evidence="2">The sequence shown here is derived from an EMBL/GenBank/DDBJ whole genome shotgun (WGS) entry which is preliminary data.</text>
</comment>
<accession>A0A8X6MCA0</accession>
<evidence type="ECO:0000313" key="2">
    <source>
        <dbReference type="EMBL" id="GFS40329.1"/>
    </source>
</evidence>
<feature type="compositionally biased region" description="Polar residues" evidence="1">
    <location>
        <begin position="16"/>
        <end position="32"/>
    </location>
</feature>
<evidence type="ECO:0000256" key="1">
    <source>
        <dbReference type="SAM" id="MobiDB-lite"/>
    </source>
</evidence>
<organism evidence="2 3">
    <name type="scientific">Nephila pilipes</name>
    <name type="common">Giant wood spider</name>
    <name type="synonym">Nephila maculata</name>
    <dbReference type="NCBI Taxonomy" id="299642"/>
    <lineage>
        <taxon>Eukaryota</taxon>
        <taxon>Metazoa</taxon>
        <taxon>Ecdysozoa</taxon>
        <taxon>Arthropoda</taxon>
        <taxon>Chelicerata</taxon>
        <taxon>Arachnida</taxon>
        <taxon>Araneae</taxon>
        <taxon>Araneomorphae</taxon>
        <taxon>Entelegynae</taxon>
        <taxon>Araneoidea</taxon>
        <taxon>Nephilidae</taxon>
        <taxon>Nephila</taxon>
    </lineage>
</organism>
<proteinExistence type="predicted"/>
<gene>
    <name evidence="2" type="ORF">NPIL_322581</name>
</gene>
<protein>
    <submittedName>
        <fullName evidence="2">Uncharacterized protein</fullName>
    </submittedName>
</protein>
<sequence>FGSTGPNGDIDFYPNGGQTQPNCDMEPQNDTS</sequence>
<dbReference type="Proteomes" id="UP000887013">
    <property type="component" value="Unassembled WGS sequence"/>
</dbReference>
<dbReference type="AlphaFoldDB" id="A0A8X6MCA0"/>
<dbReference type="InterPro" id="IPR029058">
    <property type="entry name" value="AB_hydrolase_fold"/>
</dbReference>
<dbReference type="Gene3D" id="3.40.50.1820">
    <property type="entry name" value="alpha/beta hydrolase"/>
    <property type="match status" value="1"/>
</dbReference>
<feature type="non-terminal residue" evidence="2">
    <location>
        <position position="1"/>
    </location>
</feature>
<feature type="region of interest" description="Disordered" evidence="1">
    <location>
        <begin position="1"/>
        <end position="32"/>
    </location>
</feature>
<name>A0A8X6MCA0_NEPPI</name>
<dbReference type="SUPFAM" id="SSF53474">
    <property type="entry name" value="alpha/beta-Hydrolases"/>
    <property type="match status" value="1"/>
</dbReference>
<keyword evidence="3" id="KW-1185">Reference proteome</keyword>
<evidence type="ECO:0000313" key="3">
    <source>
        <dbReference type="Proteomes" id="UP000887013"/>
    </source>
</evidence>
<dbReference type="EMBL" id="BMAW01089515">
    <property type="protein sequence ID" value="GFS40329.1"/>
    <property type="molecule type" value="Genomic_DNA"/>
</dbReference>
<dbReference type="OrthoDB" id="199913at2759"/>
<reference evidence="2" key="1">
    <citation type="submission" date="2020-08" db="EMBL/GenBank/DDBJ databases">
        <title>Multicomponent nature underlies the extraordinary mechanical properties of spider dragline silk.</title>
        <authorList>
            <person name="Kono N."/>
            <person name="Nakamura H."/>
            <person name="Mori M."/>
            <person name="Yoshida Y."/>
            <person name="Ohtoshi R."/>
            <person name="Malay A.D."/>
            <person name="Moran D.A.P."/>
            <person name="Tomita M."/>
            <person name="Numata K."/>
            <person name="Arakawa K."/>
        </authorList>
    </citation>
    <scope>NUCLEOTIDE SEQUENCE</scope>
</reference>